<dbReference type="Proteomes" id="UP000198372">
    <property type="component" value="Unassembled WGS sequence"/>
</dbReference>
<name>A0A238FCT4_9BASI</name>
<proteinExistence type="predicted"/>
<sequence length="129" mass="14394">MFVRNLLTWAATYTRAEGVSFREHARSYNNALSFTSLSAHFDQTQLQTPGPPVFRVFGRLYHRLPALIPFVTRRPAFAPTWLIDPAETTDARLAAQLGSDGTEGPMQRSILSKLEAMLRTGNRSGQSGR</sequence>
<gene>
    <name evidence="1" type="ORF">BQ2448_1088</name>
</gene>
<dbReference type="OrthoDB" id="2279134at2759"/>
<dbReference type="PANTHER" id="PTHR45786:SF74">
    <property type="entry name" value="ATP-DEPENDENT DNA HELICASE"/>
    <property type="match status" value="1"/>
</dbReference>
<protein>
    <submittedName>
        <fullName evidence="1">BQ2448_1088 protein</fullName>
    </submittedName>
</protein>
<evidence type="ECO:0000313" key="2">
    <source>
        <dbReference type="Proteomes" id="UP000198372"/>
    </source>
</evidence>
<reference evidence="2" key="1">
    <citation type="submission" date="2016-09" db="EMBL/GenBank/DDBJ databases">
        <authorList>
            <person name="Jeantristanb JTB J.-T."/>
            <person name="Ricardo R."/>
        </authorList>
    </citation>
    <scope>NUCLEOTIDE SEQUENCE [LARGE SCALE GENOMIC DNA]</scope>
</reference>
<dbReference type="PANTHER" id="PTHR45786">
    <property type="entry name" value="DNA BINDING PROTEIN-LIKE"/>
    <property type="match status" value="1"/>
</dbReference>
<dbReference type="STRING" id="269621.A0A238FCT4"/>
<dbReference type="AlphaFoldDB" id="A0A238FCT4"/>
<accession>A0A238FCT4</accession>
<organism evidence="1 2">
    <name type="scientific">Microbotryum intermedium</name>
    <dbReference type="NCBI Taxonomy" id="269621"/>
    <lineage>
        <taxon>Eukaryota</taxon>
        <taxon>Fungi</taxon>
        <taxon>Dikarya</taxon>
        <taxon>Basidiomycota</taxon>
        <taxon>Pucciniomycotina</taxon>
        <taxon>Microbotryomycetes</taxon>
        <taxon>Microbotryales</taxon>
        <taxon>Microbotryaceae</taxon>
        <taxon>Microbotryum</taxon>
    </lineage>
</organism>
<evidence type="ECO:0000313" key="1">
    <source>
        <dbReference type="EMBL" id="SCV69694.1"/>
    </source>
</evidence>
<keyword evidence="2" id="KW-1185">Reference proteome</keyword>
<dbReference type="EMBL" id="FMSP01000005">
    <property type="protein sequence ID" value="SCV69694.1"/>
    <property type="molecule type" value="Genomic_DNA"/>
</dbReference>